<dbReference type="AlphaFoldDB" id="A0A8K0FZV0"/>
<comment type="similarity">
    <text evidence="2 11">Belongs to the mitochondrial carrier (TC 2.A.29) family.</text>
</comment>
<evidence type="ECO:0000256" key="2">
    <source>
        <dbReference type="ARBA" id="ARBA00006375"/>
    </source>
</evidence>
<comment type="subcellular location">
    <subcellularLocation>
        <location evidence="1">Mitochondrion inner membrane</location>
        <topology evidence="1">Multi-pass membrane protein</topology>
    </subcellularLocation>
</comment>
<dbReference type="InterPro" id="IPR051508">
    <property type="entry name" value="Mito_Carrier_Antiporter"/>
</dbReference>
<dbReference type="InterPro" id="IPR018108">
    <property type="entry name" value="MCP_transmembrane"/>
</dbReference>
<keyword evidence="9 10" id="KW-0472">Membrane</keyword>
<dbReference type="SUPFAM" id="SSF103506">
    <property type="entry name" value="Mitochondrial carrier"/>
    <property type="match status" value="1"/>
</dbReference>
<feature type="repeat" description="Solcar" evidence="10">
    <location>
        <begin position="203"/>
        <end position="294"/>
    </location>
</feature>
<reference evidence="12" key="1">
    <citation type="submission" date="2019-08" db="EMBL/GenBank/DDBJ databases">
        <title>The genome of the North American firefly Photinus pyralis.</title>
        <authorList>
            <consortium name="Photinus pyralis genome working group"/>
            <person name="Fallon T.R."/>
            <person name="Sander Lower S.E."/>
            <person name="Weng J.-K."/>
        </authorList>
    </citation>
    <scope>NUCLEOTIDE SEQUENCE</scope>
    <source>
        <strain evidence="12">TRF0915ILg1</strain>
        <tissue evidence="12">Whole body</tissue>
    </source>
</reference>
<dbReference type="PANTHER" id="PTHR45928:SF1">
    <property type="entry name" value="RE38146P"/>
    <property type="match status" value="1"/>
</dbReference>
<evidence type="ECO:0000256" key="9">
    <source>
        <dbReference type="ARBA" id="ARBA00023136"/>
    </source>
</evidence>
<dbReference type="GO" id="GO:0005743">
    <property type="term" value="C:mitochondrial inner membrane"/>
    <property type="evidence" value="ECO:0007669"/>
    <property type="project" value="UniProtKB-SubCell"/>
</dbReference>
<evidence type="ECO:0000256" key="7">
    <source>
        <dbReference type="ARBA" id="ARBA00022989"/>
    </source>
</evidence>
<evidence type="ECO:0000256" key="11">
    <source>
        <dbReference type="RuleBase" id="RU000488"/>
    </source>
</evidence>
<evidence type="ECO:0000256" key="1">
    <source>
        <dbReference type="ARBA" id="ARBA00004448"/>
    </source>
</evidence>
<keyword evidence="7" id="KW-1133">Transmembrane helix</keyword>
<organism evidence="12 13">
    <name type="scientific">Ignelater luminosus</name>
    <name type="common">Cucubano</name>
    <name type="synonym">Pyrophorus luminosus</name>
    <dbReference type="NCBI Taxonomy" id="2038154"/>
    <lineage>
        <taxon>Eukaryota</taxon>
        <taxon>Metazoa</taxon>
        <taxon>Ecdysozoa</taxon>
        <taxon>Arthropoda</taxon>
        <taxon>Hexapoda</taxon>
        <taxon>Insecta</taxon>
        <taxon>Pterygota</taxon>
        <taxon>Neoptera</taxon>
        <taxon>Endopterygota</taxon>
        <taxon>Coleoptera</taxon>
        <taxon>Polyphaga</taxon>
        <taxon>Elateriformia</taxon>
        <taxon>Elateroidea</taxon>
        <taxon>Elateridae</taxon>
        <taxon>Agrypninae</taxon>
        <taxon>Pyrophorini</taxon>
        <taxon>Ignelater</taxon>
    </lineage>
</organism>
<evidence type="ECO:0008006" key="14">
    <source>
        <dbReference type="Google" id="ProtNLM"/>
    </source>
</evidence>
<dbReference type="OrthoDB" id="6703404at2759"/>
<evidence type="ECO:0000313" key="13">
    <source>
        <dbReference type="Proteomes" id="UP000801492"/>
    </source>
</evidence>
<feature type="repeat" description="Solcar" evidence="10">
    <location>
        <begin position="104"/>
        <end position="193"/>
    </location>
</feature>
<evidence type="ECO:0000256" key="5">
    <source>
        <dbReference type="ARBA" id="ARBA00022737"/>
    </source>
</evidence>
<evidence type="ECO:0000256" key="4">
    <source>
        <dbReference type="ARBA" id="ARBA00022692"/>
    </source>
</evidence>
<keyword evidence="8" id="KW-0496">Mitochondrion</keyword>
<dbReference type="InterPro" id="IPR023395">
    <property type="entry name" value="MCP_dom_sf"/>
</dbReference>
<keyword evidence="4 10" id="KW-0812">Transmembrane</keyword>
<keyword evidence="3 11" id="KW-0813">Transport</keyword>
<evidence type="ECO:0000256" key="10">
    <source>
        <dbReference type="PROSITE-ProRule" id="PRU00282"/>
    </source>
</evidence>
<sequence>MDYTIAGIAAVCAGFFTNPLEVLKVRMQLQGELKKKGEHPVYYKNILHAGYVVAKNDGILALQKGLVSALWVQLIMNGLRLGTYQLISSKGYTRDKDGNIVFYKSVILGGVCGMLGQLCANPLYLIKTQIQAQAAKNIAVGYQHQHSGTWMALKTIYQRHGIQGLYRGIGAVIPRAFVASTSQLTTFTYAKEELTKYNILENSPYSKSFLASMISGIVFSGMVSPFDLVLIRLYNQGVDAQGRGLLYKNYIDCVVKIYQTEGVLGFYKGLGTIYVRLGPHTVLCLMFWDLFKDIHQRYMLKATIN</sequence>
<protein>
    <recommendedName>
        <fullName evidence="14">Solute carrier family 25 member 35</fullName>
    </recommendedName>
</protein>
<dbReference type="Proteomes" id="UP000801492">
    <property type="component" value="Unassembled WGS sequence"/>
</dbReference>
<feature type="repeat" description="Solcar" evidence="10">
    <location>
        <begin position="1"/>
        <end position="90"/>
    </location>
</feature>
<proteinExistence type="inferred from homology"/>
<evidence type="ECO:0000256" key="3">
    <source>
        <dbReference type="ARBA" id="ARBA00022448"/>
    </source>
</evidence>
<dbReference type="EMBL" id="VTPC01090934">
    <property type="protein sequence ID" value="KAF2880648.1"/>
    <property type="molecule type" value="Genomic_DNA"/>
</dbReference>
<keyword evidence="6" id="KW-0999">Mitochondrion inner membrane</keyword>
<dbReference type="Pfam" id="PF00153">
    <property type="entry name" value="Mito_carr"/>
    <property type="match status" value="3"/>
</dbReference>
<accession>A0A8K0FZV0</accession>
<dbReference type="PROSITE" id="PS50920">
    <property type="entry name" value="SOLCAR"/>
    <property type="match status" value="3"/>
</dbReference>
<evidence type="ECO:0000313" key="12">
    <source>
        <dbReference type="EMBL" id="KAF2880648.1"/>
    </source>
</evidence>
<keyword evidence="13" id="KW-1185">Reference proteome</keyword>
<dbReference type="PANTHER" id="PTHR45928">
    <property type="entry name" value="RE38146P"/>
    <property type="match status" value="1"/>
</dbReference>
<evidence type="ECO:0000256" key="8">
    <source>
        <dbReference type="ARBA" id="ARBA00023128"/>
    </source>
</evidence>
<dbReference type="Gene3D" id="1.50.40.10">
    <property type="entry name" value="Mitochondrial carrier domain"/>
    <property type="match status" value="1"/>
</dbReference>
<evidence type="ECO:0000256" key="6">
    <source>
        <dbReference type="ARBA" id="ARBA00022792"/>
    </source>
</evidence>
<comment type="caution">
    <text evidence="12">The sequence shown here is derived from an EMBL/GenBank/DDBJ whole genome shotgun (WGS) entry which is preliminary data.</text>
</comment>
<keyword evidence="5" id="KW-0677">Repeat</keyword>
<name>A0A8K0FZV0_IGNLU</name>
<gene>
    <name evidence="12" type="ORF">ILUMI_25542</name>
</gene>